<keyword evidence="2" id="KW-0812">Transmembrane</keyword>
<evidence type="ECO:0000256" key="1">
    <source>
        <dbReference type="SAM" id="MobiDB-lite"/>
    </source>
</evidence>
<dbReference type="GO" id="GO:0015074">
    <property type="term" value="P:DNA integration"/>
    <property type="evidence" value="ECO:0007669"/>
    <property type="project" value="InterPro"/>
</dbReference>
<dbReference type="Proteomes" id="UP000054495">
    <property type="component" value="Unassembled WGS sequence"/>
</dbReference>
<evidence type="ECO:0000256" key="2">
    <source>
        <dbReference type="SAM" id="Phobius"/>
    </source>
</evidence>
<keyword evidence="2" id="KW-0472">Membrane</keyword>
<dbReference type="InterPro" id="IPR001584">
    <property type="entry name" value="Integrase_cat-core"/>
</dbReference>
<evidence type="ECO:0000313" key="5">
    <source>
        <dbReference type="Proteomes" id="UP000054495"/>
    </source>
</evidence>
<feature type="domain" description="Integrase catalytic" evidence="3">
    <location>
        <begin position="1511"/>
        <end position="1699"/>
    </location>
</feature>
<name>A0A0D6L7E8_9BILA</name>
<dbReference type="Pfam" id="PF05380">
    <property type="entry name" value="Peptidase_A17"/>
    <property type="match status" value="1"/>
</dbReference>
<dbReference type="PANTHER" id="PTHR47331">
    <property type="entry name" value="PHD-TYPE DOMAIN-CONTAINING PROTEIN"/>
    <property type="match status" value="1"/>
</dbReference>
<dbReference type="GO" id="GO:0003676">
    <property type="term" value="F:nucleic acid binding"/>
    <property type="evidence" value="ECO:0007669"/>
    <property type="project" value="InterPro"/>
</dbReference>
<dbReference type="EMBL" id="KE125894">
    <property type="protein sequence ID" value="EPB66843.1"/>
    <property type="molecule type" value="Genomic_DNA"/>
</dbReference>
<dbReference type="CDD" id="cd01644">
    <property type="entry name" value="RT_pepA17"/>
    <property type="match status" value="1"/>
</dbReference>
<protein>
    <submittedName>
        <fullName evidence="4">Integrase core domain protein</fullName>
    </submittedName>
</protein>
<feature type="region of interest" description="Disordered" evidence="1">
    <location>
        <begin position="453"/>
        <end position="492"/>
    </location>
</feature>
<feature type="region of interest" description="Disordered" evidence="1">
    <location>
        <begin position="1827"/>
        <end position="1894"/>
    </location>
</feature>
<feature type="compositionally biased region" description="Acidic residues" evidence="1">
    <location>
        <begin position="1874"/>
        <end position="1884"/>
    </location>
</feature>
<dbReference type="PANTHER" id="PTHR47331:SF1">
    <property type="entry name" value="GAG-LIKE PROTEIN"/>
    <property type="match status" value="1"/>
</dbReference>
<dbReference type="Pfam" id="PF07245">
    <property type="entry name" value="Phlebovirus_G2"/>
    <property type="match status" value="1"/>
</dbReference>
<dbReference type="PROSITE" id="PS50994">
    <property type="entry name" value="INTEGRASE"/>
    <property type="match status" value="1"/>
</dbReference>
<dbReference type="Pfam" id="PF03564">
    <property type="entry name" value="DUF1759"/>
    <property type="match status" value="1"/>
</dbReference>
<feature type="transmembrane region" description="Helical" evidence="2">
    <location>
        <begin position="2562"/>
        <end position="2584"/>
    </location>
</feature>
<keyword evidence="2" id="KW-1133">Transmembrane helix</keyword>
<dbReference type="Pfam" id="PF18701">
    <property type="entry name" value="DUF5641"/>
    <property type="match status" value="1"/>
</dbReference>
<feature type="compositionally biased region" description="Low complexity" evidence="1">
    <location>
        <begin position="1840"/>
        <end position="1860"/>
    </location>
</feature>
<dbReference type="Pfam" id="PF05585">
    <property type="entry name" value="DUF1758"/>
    <property type="match status" value="1"/>
</dbReference>
<feature type="compositionally biased region" description="Basic and acidic residues" evidence="1">
    <location>
        <begin position="473"/>
        <end position="487"/>
    </location>
</feature>
<dbReference type="Gene3D" id="3.30.420.10">
    <property type="entry name" value="Ribonuclease H-like superfamily/Ribonuclease H"/>
    <property type="match status" value="1"/>
</dbReference>
<feature type="transmembrane region" description="Helical" evidence="2">
    <location>
        <begin position="2049"/>
        <end position="2071"/>
    </location>
</feature>
<evidence type="ECO:0000313" key="4">
    <source>
        <dbReference type="EMBL" id="EPB66843.1"/>
    </source>
</evidence>
<organism evidence="4 5">
    <name type="scientific">Ancylostoma ceylanicum</name>
    <dbReference type="NCBI Taxonomy" id="53326"/>
    <lineage>
        <taxon>Eukaryota</taxon>
        <taxon>Metazoa</taxon>
        <taxon>Ecdysozoa</taxon>
        <taxon>Nematoda</taxon>
        <taxon>Chromadorea</taxon>
        <taxon>Rhabditida</taxon>
        <taxon>Rhabditina</taxon>
        <taxon>Rhabditomorpha</taxon>
        <taxon>Strongyloidea</taxon>
        <taxon>Ancylostomatidae</taxon>
        <taxon>Ancylostomatinae</taxon>
        <taxon>Ancylostoma</taxon>
    </lineage>
</organism>
<dbReference type="InterPro" id="IPR036397">
    <property type="entry name" value="RNaseH_sf"/>
</dbReference>
<dbReference type="SUPFAM" id="SSF53098">
    <property type="entry name" value="Ribonuclease H-like"/>
    <property type="match status" value="1"/>
</dbReference>
<gene>
    <name evidence="4" type="ORF">ANCCEY_14065</name>
</gene>
<dbReference type="InterPro" id="IPR043128">
    <property type="entry name" value="Rev_trsase/Diguanyl_cyclase"/>
</dbReference>
<feature type="transmembrane region" description="Helical" evidence="2">
    <location>
        <begin position="2596"/>
        <end position="2615"/>
    </location>
</feature>
<dbReference type="InterPro" id="IPR040676">
    <property type="entry name" value="DUF5641"/>
</dbReference>
<evidence type="ECO:0000259" key="3">
    <source>
        <dbReference type="PROSITE" id="PS50994"/>
    </source>
</evidence>
<dbReference type="InterPro" id="IPR005312">
    <property type="entry name" value="DUF1759"/>
</dbReference>
<dbReference type="InterPro" id="IPR041588">
    <property type="entry name" value="Integrase_H2C2"/>
</dbReference>
<proteinExistence type="predicted"/>
<dbReference type="Pfam" id="PF17921">
    <property type="entry name" value="Integrase_H2C2"/>
    <property type="match status" value="1"/>
</dbReference>
<dbReference type="GO" id="GO:0042575">
    <property type="term" value="C:DNA polymerase complex"/>
    <property type="evidence" value="ECO:0007669"/>
    <property type="project" value="UniProtKB-ARBA"/>
</dbReference>
<dbReference type="Gene3D" id="1.10.340.70">
    <property type="match status" value="1"/>
</dbReference>
<dbReference type="SUPFAM" id="SSF56672">
    <property type="entry name" value="DNA/RNA polymerases"/>
    <property type="match status" value="1"/>
</dbReference>
<sequence length="2638" mass="299859">MTSTVRVFKGLLTKRCHTILDWLHDNATLVTALPDDESAKRQRVYDIRLALKTCDDHVNLLELSMTKLAQAFDDLDEHSEADDEQFDKYMETAQDAIMKLHAHKSKLQHMAHVCATNNITRDDEQRGRITASQVTPLSVNKLPQIPIPIFTGKKWNWDNFWALFQDNVHNQDLTELQKFNYLLSSLKGEARQSISRFHVTPGNYAKAVEHLQKRYGNKEGIVMELNRSLRHCVARGPSTSDQRQLFDKLSAIAAQLKEHGENLNNQLTIQTFLQKFHGRIHRAAVENRLTRNQGNGSEWDLEQWLATIDNMITKEEMLTEMLHTDVEHSLHISRDKGKNILSGSCECCGWKGHRWYNCPKIPNPNARRNFLIESSRCLNCGSPTHRVSMCSGGNCRSCDGKHHTSICTKAILPSKSQEVRSSVIPSAQKEHKTKVLAPRKPLMKTGERLMKRPRSFSRQHVILTDTTEPVSPPEDKDTLESSEKENPPGDDTLVLHMNNGSHDFNGGHKKVILLAGTARVLDFKGAMRDVTVLLDTGSELSFIEERLAQDLGLPVVGRTSLLISTFGSSTPTPKECDLTMIQLCDMEGVRHEICVHKNDFITGTIEQADLDKDDLDFIGQQEIVLSLPMKNHALQPRILLGCDYLWNFMAPMGRMVLPSGLMLIPTKFGYVISGQQNMTTTKKTSVLTIQGSIQEKDIWDSYWSLESSGTEEYTGSQRNELHIINDRVLEHFKSTIQKREDGYYVRLPWKDEHPALPDNKIIALKRLQKVLELYAHKPETLKQYDSIFREQLENGIIEEVSPDDPIQGQIVHYLPHQAVITPLKATTKMRIVFDASAHYKDSPCLNDVLHQGPLLLPDMVGMLLRFRAHNIAVISDVEKAFLQVRLQELDRDATRCFWVRDFNLPAIGENVVIYRFTRVTFGLNTSPFLLAATIDFHLENIGPSNDMAEEIRRNLYVDNLVYGAQTVDEALTKYGQSKEIFEGLNMNLREFISNDDLFNSSIQDRDRSKNVRPKVLGITWNTKTDRIILIGTMVSQEKVTKRAVSQQLASIFDPLGLLVPLLLPAKVFLQSLWRDDYAWDTPLPSHLHNQWRILCGQISTFYKEVGRKTLRHDSSCTLFAFSDASQFAMATCIYLASMETSQLVMAKSKLPSLKSSITIPKLEMNALTLSVRVAFFVCNALDSIWKITHIVFFTDSEIVLGWLKSRPAKKAVGVLIWNRLREVGNIVRDLKERGIHCLFGHISSADNPADCATRGLSSDALQNHFWWNGPEMIKNPAQTRQDDNLFSLPLQGSEGDEESANAIIVASLMTKREMEQDDTTLFKLSRFHSLYKAERVVCYVLKFVSRALRNFSDPRKEAIFRNLPFLRIVDAAHEITGAELRVARRCIIRDHQTIVDDHRIKSQKDLNIRQDEFGVLRCYGRLQHADISTPSKTPIYIAPKTALAKLIILEAHGEYHRGLTHTMSAVREQYWIPKLRQQVRVILKKCLPCQKLNNLPFRYPPMGDLPSTRVRKSRPFEHVGLDYFGPLAVSSNKNESMKAYGCIFTCRTTRLLHLELVENMTTEAFLNVLRRFFARRGVPNSITCDNAPTSLLGEQILADTIKHLMVDTKMKSALARREIDWIHITPYAPWQGGFYERLIRSIKYSLYKALGKRIVSFDVMYTMLVEIEAVLNSRPLTYQEERWEQQPILRPIDFIQNDIILDFPFQDNRTNEELPYYTPDEAQQLKTQHQVEEALQTSVRLTNSFWRIWSAQYLTGLREHHKHQMDNKRGTTMTPREGDVVLLCDSSQPRNIWKIARIVELRGDHPDTVREVVVELPNKTRLRRPVNRVVPLEIGNESGTSSSQDPETPPSSSTPTPHSPYNLRKRKLIRYSEDVDNESNEEEGSPPPRKTQSNLMRNVPFILTILCSLFWNTSASKDSNESHTLRCIEGGVELTQPSGHQYEICSEDYCLSFKSPGLKEVVRFPPQVTLHEHLVKWKIFDGHTVNLLETTCKAAPFCAQIDCTFCVATMANPECWPRTAIFLTGLSVYVFITLCYCLFHVPVIVGSPILYLLSTMGRICFLIARSVLTFLRQLLPTTVPALIGTRRARRRRLWSEIAVFIAILSIRTEECQEVDVYAHQIHSCYRAKDGERCTIDTSEIVKINPFKQEACLRLTNNSTNLLEVQLLWKNLDLICEKETILFSRSTRYGLLDSKRCPHAGSCTGEKCGAVNRTSQIAELRKANIHPGVTGCVESCGEPGCDCFYPSSGCLFYRIYLLANDDAVYEFFRCARWKEVVYLQMTVNGLQNRAKVHNFHVIPNKPQLLPPFTITLSSLSLPPIPLLSSNFLTDGTHTALAPLNYDPPLKCSTWENAKNMTCEVEENCKCAPAEVRMLCDCRDLNLTAHVLNPEYQLPILRPNLEFRTRHKLPIARIRQSPTAEFIVRIKDRFETISIASDAVCTIEDTHCIGCYNCAKGAQAAVLCKSSTPEERAELRCGAQAFTVPCSLQGTESVLSFLSSKARFHATCSVQCGKTQSTFEITGILRYTGSLDMAARRLLNGESEIFSEVNLPDIGHLVDTFMKWSGTLFLTVSAVVVALLSTYFCITNTACLLLVRILFRLIMTAGRLGFWILRLIFSIPLRLLPTQSTTGTRKLEEKTP</sequence>
<dbReference type="InterPro" id="IPR008737">
    <property type="entry name" value="DUF1758"/>
</dbReference>
<dbReference type="Gene3D" id="3.10.10.10">
    <property type="entry name" value="HIV Type 1 Reverse Transcriptase, subunit A, domain 1"/>
    <property type="match status" value="1"/>
</dbReference>
<dbReference type="Gene3D" id="2.60.98.50">
    <property type="match status" value="1"/>
</dbReference>
<reference evidence="4 5" key="1">
    <citation type="submission" date="2013-05" db="EMBL/GenBank/DDBJ databases">
        <title>Draft genome of the parasitic nematode Anyclostoma ceylanicum.</title>
        <authorList>
            <person name="Mitreva M."/>
        </authorList>
    </citation>
    <scope>NUCLEOTIDE SEQUENCE [LARGE SCALE GENOMIC DNA]</scope>
</reference>
<feature type="transmembrane region" description="Helical" evidence="2">
    <location>
        <begin position="2020"/>
        <end position="2043"/>
    </location>
</feature>
<dbReference type="Gene3D" id="3.30.70.270">
    <property type="match status" value="1"/>
</dbReference>
<dbReference type="Gene3D" id="2.60.40.3770">
    <property type="match status" value="1"/>
</dbReference>
<dbReference type="InterPro" id="IPR008042">
    <property type="entry name" value="Retrotrans_Pao"/>
</dbReference>
<dbReference type="InterPro" id="IPR012337">
    <property type="entry name" value="RNaseH-like_sf"/>
</dbReference>
<dbReference type="InterPro" id="IPR009878">
    <property type="entry name" value="Phlebovirus_G2_fusion"/>
</dbReference>
<keyword evidence="5" id="KW-1185">Reference proteome</keyword>
<accession>A0A0D6L7E8</accession>
<dbReference type="InterPro" id="IPR043502">
    <property type="entry name" value="DNA/RNA_pol_sf"/>
</dbReference>